<dbReference type="GO" id="GO:0000155">
    <property type="term" value="F:phosphorelay sensor kinase activity"/>
    <property type="evidence" value="ECO:0007669"/>
    <property type="project" value="InterPro"/>
</dbReference>
<dbReference type="SUPFAM" id="SSF47384">
    <property type="entry name" value="Homodimeric domain of signal transducing histidine kinase"/>
    <property type="match status" value="1"/>
</dbReference>
<dbReference type="Pfam" id="PF02518">
    <property type="entry name" value="HATPase_c"/>
    <property type="match status" value="1"/>
</dbReference>
<dbReference type="KEGG" id="slac:SKTS_34260"/>
<evidence type="ECO:0000256" key="5">
    <source>
        <dbReference type="ARBA" id="ARBA00022741"/>
    </source>
</evidence>
<evidence type="ECO:0000256" key="1">
    <source>
        <dbReference type="ARBA" id="ARBA00000085"/>
    </source>
</evidence>
<dbReference type="InterPro" id="IPR001610">
    <property type="entry name" value="PAC"/>
</dbReference>
<dbReference type="Pfam" id="PF00512">
    <property type="entry name" value="HisKA"/>
    <property type="match status" value="1"/>
</dbReference>
<dbReference type="PROSITE" id="PS50112">
    <property type="entry name" value="PAS"/>
    <property type="match status" value="1"/>
</dbReference>
<dbReference type="InterPro" id="IPR036890">
    <property type="entry name" value="HATPase_C_sf"/>
</dbReference>
<dbReference type="GO" id="GO:0006355">
    <property type="term" value="P:regulation of DNA-templated transcription"/>
    <property type="evidence" value="ECO:0007669"/>
    <property type="project" value="InterPro"/>
</dbReference>
<organism evidence="12 13">
    <name type="scientific">Sulfurimicrobium lacus</name>
    <dbReference type="NCBI Taxonomy" id="2715678"/>
    <lineage>
        <taxon>Bacteria</taxon>
        <taxon>Pseudomonadati</taxon>
        <taxon>Pseudomonadota</taxon>
        <taxon>Betaproteobacteria</taxon>
        <taxon>Nitrosomonadales</taxon>
        <taxon>Sulfuricellaceae</taxon>
        <taxon>Sulfurimicrobium</taxon>
    </lineage>
</organism>
<dbReference type="PROSITE" id="PS50113">
    <property type="entry name" value="PAC"/>
    <property type="match status" value="1"/>
</dbReference>
<dbReference type="InterPro" id="IPR000700">
    <property type="entry name" value="PAS-assoc_C"/>
</dbReference>
<name>A0A6F8VGR5_9PROT</name>
<dbReference type="InterPro" id="IPR035965">
    <property type="entry name" value="PAS-like_dom_sf"/>
</dbReference>
<feature type="domain" description="Histidine kinase" evidence="9">
    <location>
        <begin position="164"/>
        <end position="402"/>
    </location>
</feature>
<protein>
    <recommendedName>
        <fullName evidence="2">histidine kinase</fullName>
        <ecNumber evidence="2">2.7.13.3</ecNumber>
    </recommendedName>
</protein>
<dbReference type="InterPro" id="IPR004358">
    <property type="entry name" value="Sig_transdc_His_kin-like_C"/>
</dbReference>
<evidence type="ECO:0000313" key="12">
    <source>
        <dbReference type="EMBL" id="BCB28540.1"/>
    </source>
</evidence>
<evidence type="ECO:0000313" key="13">
    <source>
        <dbReference type="Proteomes" id="UP000502260"/>
    </source>
</evidence>
<dbReference type="CDD" id="cd00130">
    <property type="entry name" value="PAS"/>
    <property type="match status" value="1"/>
</dbReference>
<dbReference type="EC" id="2.7.13.3" evidence="2"/>
<dbReference type="SMART" id="SM00387">
    <property type="entry name" value="HATPase_c"/>
    <property type="match status" value="1"/>
</dbReference>
<evidence type="ECO:0000256" key="7">
    <source>
        <dbReference type="ARBA" id="ARBA00022840"/>
    </source>
</evidence>
<evidence type="ECO:0000256" key="4">
    <source>
        <dbReference type="ARBA" id="ARBA00022679"/>
    </source>
</evidence>
<dbReference type="InterPro" id="IPR003594">
    <property type="entry name" value="HATPase_dom"/>
</dbReference>
<dbReference type="InterPro" id="IPR003661">
    <property type="entry name" value="HisK_dim/P_dom"/>
</dbReference>
<dbReference type="InterPro" id="IPR036097">
    <property type="entry name" value="HisK_dim/P_sf"/>
</dbReference>
<dbReference type="CDD" id="cd00082">
    <property type="entry name" value="HisKA"/>
    <property type="match status" value="1"/>
</dbReference>
<feature type="domain" description="PAS" evidence="10">
    <location>
        <begin position="11"/>
        <end position="66"/>
    </location>
</feature>
<sequence length="405" mass="44387">MVEKHEKENEARQFMSSVMASMSDVLLVCSPAGRIEEVNRALVKLLRRSEDELRGSALADLLAEDSILPPIKGMPQTQGPICCMEDCEMLLRGADGSIIPVAMNCTPRYDQHGEEVGYVLVGRPIGELRRAYEALHDAHEELKLTQRRLLHSEKMVALGRLVAGVAHELNNPISFVLGNVHALQRYTQRLKTYLDAIHDGADLGAREEMRQKFRIDRILEDIEPLIDGTMEGAERTQSIVEGLKRFSARDAEQTERFDLVGLVAKVVHWVVGSGPEKLEVISHMPEHLPTVGNSGQIQQVVINLLQNALDATAGQVSRVLEISGSVQGKWAVVAFHDNGPGIDPKHQTQLFDPFFTTKPVGKGTGLGLSISYGLVARHGGELSVANHPAGGAVFTLKLPLDAFVE</sequence>
<dbReference type="InterPro" id="IPR013767">
    <property type="entry name" value="PAS_fold"/>
</dbReference>
<keyword evidence="3" id="KW-0597">Phosphoprotein</keyword>
<evidence type="ECO:0000256" key="8">
    <source>
        <dbReference type="ARBA" id="ARBA00023012"/>
    </source>
</evidence>
<comment type="catalytic activity">
    <reaction evidence="1">
        <text>ATP + protein L-histidine = ADP + protein N-phospho-L-histidine.</text>
        <dbReference type="EC" id="2.7.13.3"/>
    </reaction>
</comment>
<dbReference type="AlphaFoldDB" id="A0A6F8VGR5"/>
<dbReference type="SMART" id="SM00086">
    <property type="entry name" value="PAC"/>
    <property type="match status" value="1"/>
</dbReference>
<dbReference type="NCBIfam" id="TIGR00229">
    <property type="entry name" value="sensory_box"/>
    <property type="match status" value="1"/>
</dbReference>
<evidence type="ECO:0000259" key="10">
    <source>
        <dbReference type="PROSITE" id="PS50112"/>
    </source>
</evidence>
<feature type="domain" description="PAC" evidence="11">
    <location>
        <begin position="85"/>
        <end position="137"/>
    </location>
</feature>
<evidence type="ECO:0000259" key="11">
    <source>
        <dbReference type="PROSITE" id="PS50113"/>
    </source>
</evidence>
<accession>A0A6F8VGR5</accession>
<dbReference type="PRINTS" id="PR00344">
    <property type="entry name" value="BCTRLSENSOR"/>
</dbReference>
<dbReference type="EMBL" id="AP022853">
    <property type="protein sequence ID" value="BCB28540.1"/>
    <property type="molecule type" value="Genomic_DNA"/>
</dbReference>
<keyword evidence="4" id="KW-0808">Transferase</keyword>
<dbReference type="Gene3D" id="3.30.450.20">
    <property type="entry name" value="PAS domain"/>
    <property type="match status" value="1"/>
</dbReference>
<evidence type="ECO:0000256" key="3">
    <source>
        <dbReference type="ARBA" id="ARBA00022553"/>
    </source>
</evidence>
<keyword evidence="5" id="KW-0547">Nucleotide-binding</keyword>
<keyword evidence="6 12" id="KW-0418">Kinase</keyword>
<dbReference type="GO" id="GO:0005524">
    <property type="term" value="F:ATP binding"/>
    <property type="evidence" value="ECO:0007669"/>
    <property type="project" value="UniProtKB-KW"/>
</dbReference>
<dbReference type="SMART" id="SM00388">
    <property type="entry name" value="HisKA"/>
    <property type="match status" value="1"/>
</dbReference>
<dbReference type="Gene3D" id="3.30.565.10">
    <property type="entry name" value="Histidine kinase-like ATPase, C-terminal domain"/>
    <property type="match status" value="1"/>
</dbReference>
<dbReference type="PROSITE" id="PS50109">
    <property type="entry name" value="HIS_KIN"/>
    <property type="match status" value="1"/>
</dbReference>
<evidence type="ECO:0000259" key="9">
    <source>
        <dbReference type="PROSITE" id="PS50109"/>
    </source>
</evidence>
<dbReference type="RefSeq" id="WP_173068119.1">
    <property type="nucleotide sequence ID" value="NZ_AP022853.1"/>
</dbReference>
<dbReference type="SUPFAM" id="SSF55785">
    <property type="entry name" value="PYP-like sensor domain (PAS domain)"/>
    <property type="match status" value="1"/>
</dbReference>
<dbReference type="InterPro" id="IPR005467">
    <property type="entry name" value="His_kinase_dom"/>
</dbReference>
<keyword evidence="7" id="KW-0067">ATP-binding</keyword>
<keyword evidence="8" id="KW-0902">Two-component regulatory system</keyword>
<dbReference type="PANTHER" id="PTHR43065">
    <property type="entry name" value="SENSOR HISTIDINE KINASE"/>
    <property type="match status" value="1"/>
</dbReference>
<dbReference type="Proteomes" id="UP000502260">
    <property type="component" value="Chromosome"/>
</dbReference>
<gene>
    <name evidence="12" type="ORF">SKTS_34260</name>
</gene>
<dbReference type="Gene3D" id="1.10.287.130">
    <property type="match status" value="1"/>
</dbReference>
<dbReference type="Pfam" id="PF00989">
    <property type="entry name" value="PAS"/>
    <property type="match status" value="1"/>
</dbReference>
<evidence type="ECO:0000256" key="2">
    <source>
        <dbReference type="ARBA" id="ARBA00012438"/>
    </source>
</evidence>
<dbReference type="SUPFAM" id="SSF55874">
    <property type="entry name" value="ATPase domain of HSP90 chaperone/DNA topoisomerase II/histidine kinase"/>
    <property type="match status" value="1"/>
</dbReference>
<reference evidence="13" key="1">
    <citation type="submission" date="2020-03" db="EMBL/GenBank/DDBJ databases">
        <title>Complete genome sequence of sulfur-oxidizing bacterium skT11.</title>
        <authorList>
            <person name="Kanda M."/>
            <person name="Kojima H."/>
            <person name="Fukui M."/>
        </authorList>
    </citation>
    <scope>NUCLEOTIDE SEQUENCE [LARGE SCALE GENOMIC DNA]</scope>
    <source>
        <strain evidence="13">skT11</strain>
    </source>
</reference>
<dbReference type="InterPro" id="IPR000014">
    <property type="entry name" value="PAS"/>
</dbReference>
<dbReference type="SMART" id="SM00091">
    <property type="entry name" value="PAS"/>
    <property type="match status" value="1"/>
</dbReference>
<dbReference type="PANTHER" id="PTHR43065:SF42">
    <property type="entry name" value="TWO-COMPONENT SENSOR PPRA"/>
    <property type="match status" value="1"/>
</dbReference>
<proteinExistence type="predicted"/>
<evidence type="ECO:0000256" key="6">
    <source>
        <dbReference type="ARBA" id="ARBA00022777"/>
    </source>
</evidence>
<keyword evidence="13" id="KW-1185">Reference proteome</keyword>